<organism evidence="1 2">
    <name type="scientific">Nonomuraea longispora</name>
    <dbReference type="NCBI Taxonomy" id="1848320"/>
    <lineage>
        <taxon>Bacteria</taxon>
        <taxon>Bacillati</taxon>
        <taxon>Actinomycetota</taxon>
        <taxon>Actinomycetes</taxon>
        <taxon>Streptosporangiales</taxon>
        <taxon>Streptosporangiaceae</taxon>
        <taxon>Nonomuraea</taxon>
    </lineage>
</organism>
<evidence type="ECO:0000313" key="1">
    <source>
        <dbReference type="EMBL" id="TDC08259.1"/>
    </source>
</evidence>
<protein>
    <recommendedName>
        <fullName evidence="3">PE domain-containing protein</fullName>
    </recommendedName>
</protein>
<accession>A0A4R4NGW5</accession>
<dbReference type="OrthoDB" id="9921905at2"/>
<dbReference type="EMBL" id="SMJZ01000030">
    <property type="protein sequence ID" value="TDC08259.1"/>
    <property type="molecule type" value="Genomic_DNA"/>
</dbReference>
<name>A0A4R4NGW5_9ACTN</name>
<reference evidence="1 2" key="1">
    <citation type="submission" date="2019-02" db="EMBL/GenBank/DDBJ databases">
        <title>Draft genome sequences of novel Actinobacteria.</title>
        <authorList>
            <person name="Sahin N."/>
            <person name="Ay H."/>
            <person name="Saygin H."/>
        </authorList>
    </citation>
    <scope>NUCLEOTIDE SEQUENCE [LARGE SCALE GENOMIC DNA]</scope>
    <source>
        <strain evidence="1 2">KC201</strain>
    </source>
</reference>
<sequence>MARARNDDQEVDHTSLRAAADVVQEVAGRLDDLAGQTFAGAGRHPVSDVMEPSAEFDAEYADLLRMMPQAYTSIVEHLGRVADGIIEHSDNHRRAEQANKTIIEDV</sequence>
<evidence type="ECO:0000313" key="2">
    <source>
        <dbReference type="Proteomes" id="UP000295157"/>
    </source>
</evidence>
<gene>
    <name evidence="1" type="ORF">E1267_10895</name>
</gene>
<dbReference type="AlphaFoldDB" id="A0A4R4NGW5"/>
<dbReference type="Proteomes" id="UP000295157">
    <property type="component" value="Unassembled WGS sequence"/>
</dbReference>
<dbReference type="RefSeq" id="WP_132332305.1">
    <property type="nucleotide sequence ID" value="NZ_SMJZ01000030.1"/>
</dbReference>
<evidence type="ECO:0008006" key="3">
    <source>
        <dbReference type="Google" id="ProtNLM"/>
    </source>
</evidence>
<proteinExistence type="predicted"/>
<comment type="caution">
    <text evidence="1">The sequence shown here is derived from an EMBL/GenBank/DDBJ whole genome shotgun (WGS) entry which is preliminary data.</text>
</comment>
<keyword evidence="2" id="KW-1185">Reference proteome</keyword>